<dbReference type="PROSITE" id="PS51197">
    <property type="entry name" value="HTH_RRF2_2"/>
    <property type="match status" value="1"/>
</dbReference>
<organism evidence="3 4">
    <name type="scientific">Nocardia terrae</name>
    <dbReference type="NCBI Taxonomy" id="2675851"/>
    <lineage>
        <taxon>Bacteria</taxon>
        <taxon>Bacillati</taxon>
        <taxon>Actinomycetota</taxon>
        <taxon>Actinomycetes</taxon>
        <taxon>Mycobacteriales</taxon>
        <taxon>Nocardiaceae</taxon>
        <taxon>Nocardia</taxon>
    </lineage>
</organism>
<evidence type="ECO:0000256" key="1">
    <source>
        <dbReference type="ARBA" id="ARBA00023125"/>
    </source>
</evidence>
<dbReference type="RefSeq" id="WP_157392702.1">
    <property type="nucleotide sequence ID" value="NZ_WRPP01000012.1"/>
</dbReference>
<dbReference type="GO" id="GO:0003677">
    <property type="term" value="F:DNA binding"/>
    <property type="evidence" value="ECO:0007669"/>
    <property type="project" value="UniProtKB-KW"/>
</dbReference>
<evidence type="ECO:0000256" key="2">
    <source>
        <dbReference type="ARBA" id="ARBA00034078"/>
    </source>
</evidence>
<dbReference type="Pfam" id="PF02082">
    <property type="entry name" value="Rrf2"/>
    <property type="match status" value="1"/>
</dbReference>
<dbReference type="Gene3D" id="1.10.10.10">
    <property type="entry name" value="Winged helix-like DNA-binding domain superfamily/Winged helix DNA-binding domain"/>
    <property type="match status" value="1"/>
</dbReference>
<dbReference type="Proteomes" id="UP000466794">
    <property type="component" value="Unassembled WGS sequence"/>
</dbReference>
<comment type="cofactor">
    <cofactor evidence="2">
        <name>[2Fe-2S] cluster</name>
        <dbReference type="ChEBI" id="CHEBI:190135"/>
    </cofactor>
</comment>
<evidence type="ECO:0000313" key="3">
    <source>
        <dbReference type="EMBL" id="MVU83108.1"/>
    </source>
</evidence>
<keyword evidence="1" id="KW-0238">DNA-binding</keyword>
<dbReference type="NCBIfam" id="TIGR00738">
    <property type="entry name" value="rrf2_super"/>
    <property type="match status" value="1"/>
</dbReference>
<dbReference type="InterPro" id="IPR000944">
    <property type="entry name" value="Tscrpt_reg_Rrf2"/>
</dbReference>
<keyword evidence="4" id="KW-1185">Reference proteome</keyword>
<dbReference type="InterPro" id="IPR036388">
    <property type="entry name" value="WH-like_DNA-bd_sf"/>
</dbReference>
<dbReference type="InterPro" id="IPR036390">
    <property type="entry name" value="WH_DNA-bd_sf"/>
</dbReference>
<name>A0A7K1VAH5_9NOCA</name>
<evidence type="ECO:0000313" key="4">
    <source>
        <dbReference type="Proteomes" id="UP000466794"/>
    </source>
</evidence>
<sequence>MQLSRFTDLGLRALMRLAVSSGAEERVTVKLIARQVNASENYVAKAVSRLAELGYVESQRGRTGGIFLTEAGRTTTIGTIVRQLECDNEVIDCTGDNPCPIANACRLRGVLANAQKAFYAELDRYLLADLVDQRTVDLLHAPVFSPAAALIDR</sequence>
<dbReference type="PANTHER" id="PTHR33221:SF4">
    <property type="entry name" value="HTH-TYPE TRANSCRIPTIONAL REPRESSOR NSRR"/>
    <property type="match status" value="1"/>
</dbReference>
<accession>A0A7K1VAH5</accession>
<gene>
    <name evidence="3" type="ORF">GPX89_38455</name>
</gene>
<dbReference type="PROSITE" id="PS01332">
    <property type="entry name" value="HTH_RRF2_1"/>
    <property type="match status" value="1"/>
</dbReference>
<dbReference type="GO" id="GO:0005829">
    <property type="term" value="C:cytosol"/>
    <property type="evidence" value="ECO:0007669"/>
    <property type="project" value="TreeGrafter"/>
</dbReference>
<dbReference type="AlphaFoldDB" id="A0A7K1VAH5"/>
<dbReference type="GO" id="GO:0003700">
    <property type="term" value="F:DNA-binding transcription factor activity"/>
    <property type="evidence" value="ECO:0007669"/>
    <property type="project" value="TreeGrafter"/>
</dbReference>
<dbReference type="InterPro" id="IPR030489">
    <property type="entry name" value="TR_Rrf2-type_CS"/>
</dbReference>
<dbReference type="SUPFAM" id="SSF46785">
    <property type="entry name" value="Winged helix' DNA-binding domain"/>
    <property type="match status" value="1"/>
</dbReference>
<reference evidence="3 4" key="1">
    <citation type="submission" date="2019-12" db="EMBL/GenBank/DDBJ databases">
        <title>Nocardia sp. nov. ET3-3 isolated from soil.</title>
        <authorList>
            <person name="Kanchanasin P."/>
            <person name="Tanasupawat S."/>
            <person name="Yuki M."/>
            <person name="Kudo T."/>
        </authorList>
    </citation>
    <scope>NUCLEOTIDE SEQUENCE [LARGE SCALE GENOMIC DNA]</scope>
    <source>
        <strain evidence="3 4">ET3-3</strain>
    </source>
</reference>
<comment type="caution">
    <text evidence="3">The sequence shown here is derived from an EMBL/GenBank/DDBJ whole genome shotgun (WGS) entry which is preliminary data.</text>
</comment>
<dbReference type="PANTHER" id="PTHR33221">
    <property type="entry name" value="WINGED HELIX-TURN-HELIX TRANSCRIPTIONAL REGULATOR, RRF2 FAMILY"/>
    <property type="match status" value="1"/>
</dbReference>
<protein>
    <submittedName>
        <fullName evidence="3">Rrf2 family transcriptional regulator</fullName>
    </submittedName>
</protein>
<proteinExistence type="predicted"/>
<dbReference type="EMBL" id="WRPP01000012">
    <property type="protein sequence ID" value="MVU83108.1"/>
    <property type="molecule type" value="Genomic_DNA"/>
</dbReference>